<evidence type="ECO:0000313" key="3">
    <source>
        <dbReference type="EMBL" id="MFD2802672.1"/>
    </source>
</evidence>
<name>A0ABW5WHT0_9PSEU</name>
<gene>
    <name evidence="3" type="ORF">ACFS2C_25100</name>
</gene>
<dbReference type="Proteomes" id="UP001597478">
    <property type="component" value="Unassembled WGS sequence"/>
</dbReference>
<organism evidence="3 4">
    <name type="scientific">Prauserella oleivorans</name>
    <dbReference type="NCBI Taxonomy" id="1478153"/>
    <lineage>
        <taxon>Bacteria</taxon>
        <taxon>Bacillati</taxon>
        <taxon>Actinomycetota</taxon>
        <taxon>Actinomycetes</taxon>
        <taxon>Pseudonocardiales</taxon>
        <taxon>Pseudonocardiaceae</taxon>
        <taxon>Prauserella</taxon>
    </lineage>
</organism>
<evidence type="ECO:0000256" key="1">
    <source>
        <dbReference type="SAM" id="MobiDB-lite"/>
    </source>
</evidence>
<evidence type="ECO:0000256" key="2">
    <source>
        <dbReference type="SAM" id="Phobius"/>
    </source>
</evidence>
<feature type="transmembrane region" description="Helical" evidence="2">
    <location>
        <begin position="40"/>
        <end position="63"/>
    </location>
</feature>
<evidence type="ECO:0000313" key="4">
    <source>
        <dbReference type="Proteomes" id="UP001597478"/>
    </source>
</evidence>
<keyword evidence="2" id="KW-0472">Membrane</keyword>
<proteinExistence type="predicted"/>
<feature type="region of interest" description="Disordered" evidence="1">
    <location>
        <begin position="1"/>
        <end position="24"/>
    </location>
</feature>
<sequence>MDERDLKELFRAAPGDPPPAAFDVGDVTAASRRATARRRALVAGVAAAVVVLGGGAAGVGVLLGDDGGGDSVTAARKDESTSAGQPRGSEGRLPNAQNFPEAEPKQGGSVDGESTHGCDKVDRELATALAGELPVAAADASPGEVCPAHARSVAFRMDGAIVTAVLAPPGTALELPRQPEGSRIVERRTASGGTLVLVRTPVTGSVTMAHPADLDRIASVLAGRF</sequence>
<keyword evidence="2" id="KW-0812">Transmembrane</keyword>
<keyword evidence="2" id="KW-1133">Transmembrane helix</keyword>
<feature type="region of interest" description="Disordered" evidence="1">
    <location>
        <begin position="72"/>
        <end position="117"/>
    </location>
</feature>
<reference evidence="4" key="1">
    <citation type="journal article" date="2019" name="Int. J. Syst. Evol. Microbiol.">
        <title>The Global Catalogue of Microorganisms (GCM) 10K type strain sequencing project: providing services to taxonomists for standard genome sequencing and annotation.</title>
        <authorList>
            <consortium name="The Broad Institute Genomics Platform"/>
            <consortium name="The Broad Institute Genome Sequencing Center for Infectious Disease"/>
            <person name="Wu L."/>
            <person name="Ma J."/>
        </authorList>
    </citation>
    <scope>NUCLEOTIDE SEQUENCE [LARGE SCALE GENOMIC DNA]</scope>
    <source>
        <strain evidence="4">IBRC-M 10906</strain>
    </source>
</reference>
<keyword evidence="4" id="KW-1185">Reference proteome</keyword>
<feature type="compositionally biased region" description="Basic and acidic residues" evidence="1">
    <location>
        <begin position="1"/>
        <end position="10"/>
    </location>
</feature>
<dbReference type="EMBL" id="JBHUOF010000049">
    <property type="protein sequence ID" value="MFD2802672.1"/>
    <property type="molecule type" value="Genomic_DNA"/>
</dbReference>
<accession>A0ABW5WHT0</accession>
<comment type="caution">
    <text evidence="3">The sequence shown here is derived from an EMBL/GenBank/DDBJ whole genome shotgun (WGS) entry which is preliminary data.</text>
</comment>
<protein>
    <recommendedName>
        <fullName evidence="5">DUF3558 domain-containing protein</fullName>
    </recommendedName>
</protein>
<dbReference type="RefSeq" id="WP_377514220.1">
    <property type="nucleotide sequence ID" value="NZ_JBHUOF010000049.1"/>
</dbReference>
<evidence type="ECO:0008006" key="5">
    <source>
        <dbReference type="Google" id="ProtNLM"/>
    </source>
</evidence>